<feature type="region of interest" description="Disordered" evidence="1">
    <location>
        <begin position="187"/>
        <end position="232"/>
    </location>
</feature>
<keyword evidence="3" id="KW-1185">Reference proteome</keyword>
<name>A0A409YH33_9AGAR</name>
<dbReference type="InParanoid" id="A0A409YH33"/>
<dbReference type="AlphaFoldDB" id="A0A409YH33"/>
<evidence type="ECO:0000256" key="1">
    <source>
        <dbReference type="SAM" id="MobiDB-lite"/>
    </source>
</evidence>
<gene>
    <name evidence="2" type="ORF">CVT24_011672</name>
</gene>
<evidence type="ECO:0000313" key="3">
    <source>
        <dbReference type="Proteomes" id="UP000284842"/>
    </source>
</evidence>
<feature type="compositionally biased region" description="Low complexity" evidence="1">
    <location>
        <begin position="215"/>
        <end position="228"/>
    </location>
</feature>
<comment type="caution">
    <text evidence="2">The sequence shown here is derived from an EMBL/GenBank/DDBJ whole genome shotgun (WGS) entry which is preliminary data.</text>
</comment>
<sequence>MPFTTPPVNRQNKEDYDATPALQLMPSTTPMPSIPVLRYILNAFLVLYLNNRFLSVAVNRIYAQLILNLTEQFVWLNEQGKMDSMGYQLVDFERNPEMYVASQKCYSLFLQILELFPGDVIMPNVIAAFQGYLKGIAYHPNLVVVGIAEQQALLSTLRTRERRLSDASTSSEASYIVEYLASLSKKEDDKESVRPQSPPTLKFNPFSDDEEDNEPSSAQAEADDAASPVLQPTINLPRRVFLAPKKPKTAPSDANEWENFTTFLENDLVFRR</sequence>
<dbReference type="EMBL" id="NHTK01001175">
    <property type="protein sequence ID" value="PPR02331.1"/>
    <property type="molecule type" value="Genomic_DNA"/>
</dbReference>
<organism evidence="2 3">
    <name type="scientific">Panaeolus cyanescens</name>
    <dbReference type="NCBI Taxonomy" id="181874"/>
    <lineage>
        <taxon>Eukaryota</taxon>
        <taxon>Fungi</taxon>
        <taxon>Dikarya</taxon>
        <taxon>Basidiomycota</taxon>
        <taxon>Agaricomycotina</taxon>
        <taxon>Agaricomycetes</taxon>
        <taxon>Agaricomycetidae</taxon>
        <taxon>Agaricales</taxon>
        <taxon>Agaricineae</taxon>
        <taxon>Galeropsidaceae</taxon>
        <taxon>Panaeolus</taxon>
    </lineage>
</organism>
<proteinExistence type="predicted"/>
<protein>
    <submittedName>
        <fullName evidence="2">Uncharacterized protein</fullName>
    </submittedName>
</protein>
<reference evidence="2 3" key="1">
    <citation type="journal article" date="2018" name="Evol. Lett.">
        <title>Horizontal gene cluster transfer increased hallucinogenic mushroom diversity.</title>
        <authorList>
            <person name="Reynolds H.T."/>
            <person name="Vijayakumar V."/>
            <person name="Gluck-Thaler E."/>
            <person name="Korotkin H.B."/>
            <person name="Matheny P.B."/>
            <person name="Slot J.C."/>
        </authorList>
    </citation>
    <scope>NUCLEOTIDE SEQUENCE [LARGE SCALE GENOMIC DNA]</scope>
    <source>
        <strain evidence="2 3">2629</strain>
    </source>
</reference>
<evidence type="ECO:0000313" key="2">
    <source>
        <dbReference type="EMBL" id="PPR02331.1"/>
    </source>
</evidence>
<dbReference type="Proteomes" id="UP000284842">
    <property type="component" value="Unassembled WGS sequence"/>
</dbReference>
<accession>A0A409YH33</accession>